<accession>A0A4R7J253</accession>
<dbReference type="InterPro" id="IPR011109">
    <property type="entry name" value="DNA_bind_recombinase_dom"/>
</dbReference>
<dbReference type="RefSeq" id="WP_133755400.1">
    <property type="nucleotide sequence ID" value="NZ_SOAW01000002.1"/>
</dbReference>
<dbReference type="PANTHER" id="PTHR30461">
    <property type="entry name" value="DNA-INVERTASE FROM LAMBDOID PROPHAGE"/>
    <property type="match status" value="1"/>
</dbReference>
<sequence length="463" mass="51302">MSVLAGIYLRISQDRTGDAAGVGRQEQMCRAKAAELGWTIVDVYSDNDISAYSGVTRPAYERMLDDLRTGRINGIAVYDLDRLYRRPIELEHLIDLADKHRVALASVAGEVDLATDSGRLYARIKGAVARGESEAKARRQRDANRSRALQGAVQASVRPFGWEPGGKHLRPAEADALRDAAQWMIDGLSMAEVARRWNAAGWRTTLKGNEYTTDIVRQVLTNPRLVGWRTYHGQVLYGDDGAPIRGQWEPVLDEDTWTALQAVLQDPSRKKTWVAGPKLLLAGVAVCGDCGANIASGGLRNGHQRRYRCGKMRGHVYRHAAPVDVFVRDTLIARLSEPGVGAGLQRTEEVDVPAVRAEAASLRRKQDALAEAFAEGQITMEQLRAGTGRLKEKIVNLEERLRVRRRSAASIRLLTADDVASVWDGMTLAQQRIVLGELCTVRMYAPGQGIRHVTDEHVQMEWR</sequence>
<dbReference type="Gene3D" id="3.90.1750.20">
    <property type="entry name" value="Putative Large Serine Recombinase, Chain B, Domain 2"/>
    <property type="match status" value="1"/>
</dbReference>
<feature type="domain" description="Recombinase" evidence="2">
    <location>
        <begin position="159"/>
        <end position="270"/>
    </location>
</feature>
<keyword evidence="4" id="KW-1185">Reference proteome</keyword>
<dbReference type="PROSITE" id="PS51736">
    <property type="entry name" value="RECOMBINASES_3"/>
    <property type="match status" value="1"/>
</dbReference>
<dbReference type="CDD" id="cd00338">
    <property type="entry name" value="Ser_Recombinase"/>
    <property type="match status" value="1"/>
</dbReference>
<proteinExistence type="predicted"/>
<dbReference type="GO" id="GO:0000150">
    <property type="term" value="F:DNA strand exchange activity"/>
    <property type="evidence" value="ECO:0007669"/>
    <property type="project" value="InterPro"/>
</dbReference>
<dbReference type="Pfam" id="PF07508">
    <property type="entry name" value="Recombinase"/>
    <property type="match status" value="1"/>
</dbReference>
<evidence type="ECO:0000259" key="2">
    <source>
        <dbReference type="PROSITE" id="PS51737"/>
    </source>
</evidence>
<dbReference type="SMART" id="SM00857">
    <property type="entry name" value="Resolvase"/>
    <property type="match status" value="1"/>
</dbReference>
<dbReference type="EMBL" id="SOAW01000002">
    <property type="protein sequence ID" value="TDT31085.1"/>
    <property type="molecule type" value="Genomic_DNA"/>
</dbReference>
<dbReference type="GO" id="GO:0003677">
    <property type="term" value="F:DNA binding"/>
    <property type="evidence" value="ECO:0007669"/>
    <property type="project" value="InterPro"/>
</dbReference>
<dbReference type="Pfam" id="PF00239">
    <property type="entry name" value="Resolvase"/>
    <property type="match status" value="1"/>
</dbReference>
<reference evidence="3 4" key="1">
    <citation type="submission" date="2019-03" db="EMBL/GenBank/DDBJ databases">
        <title>Genomic Encyclopedia of Archaeal and Bacterial Type Strains, Phase II (KMG-II): from individual species to whole genera.</title>
        <authorList>
            <person name="Goeker M."/>
        </authorList>
    </citation>
    <scope>NUCLEOTIDE SEQUENCE [LARGE SCALE GENOMIC DNA]</scope>
    <source>
        <strain evidence="3 4">DSM 24323</strain>
    </source>
</reference>
<comment type="caution">
    <text evidence="3">The sequence shown here is derived from an EMBL/GenBank/DDBJ whole genome shotgun (WGS) entry which is preliminary data.</text>
</comment>
<dbReference type="AlphaFoldDB" id="A0A4R7J253"/>
<protein>
    <submittedName>
        <fullName evidence="3">Recombinase</fullName>
    </submittedName>
</protein>
<gene>
    <name evidence="3" type="ORF">CLV29_2498</name>
</gene>
<feature type="domain" description="Resolvase/invertase-type recombinase catalytic" evidence="1">
    <location>
        <begin position="4"/>
        <end position="151"/>
    </location>
</feature>
<organism evidence="3 4">
    <name type="scientific">Naumannella halotolerans</name>
    <dbReference type="NCBI Taxonomy" id="993414"/>
    <lineage>
        <taxon>Bacteria</taxon>
        <taxon>Bacillati</taxon>
        <taxon>Actinomycetota</taxon>
        <taxon>Actinomycetes</taxon>
        <taxon>Propionibacteriales</taxon>
        <taxon>Propionibacteriaceae</taxon>
        <taxon>Naumannella</taxon>
    </lineage>
</organism>
<dbReference type="SUPFAM" id="SSF53041">
    <property type="entry name" value="Resolvase-like"/>
    <property type="match status" value="1"/>
</dbReference>
<evidence type="ECO:0000313" key="3">
    <source>
        <dbReference type="EMBL" id="TDT31085.1"/>
    </source>
</evidence>
<dbReference type="PANTHER" id="PTHR30461:SF23">
    <property type="entry name" value="DNA RECOMBINASE-RELATED"/>
    <property type="match status" value="1"/>
</dbReference>
<name>A0A4R7J253_9ACTN</name>
<dbReference type="OrthoDB" id="4500247at2"/>
<evidence type="ECO:0000313" key="4">
    <source>
        <dbReference type="Proteomes" id="UP000295371"/>
    </source>
</evidence>
<dbReference type="PROSITE" id="PS51737">
    <property type="entry name" value="RECOMBINASE_DNA_BIND"/>
    <property type="match status" value="1"/>
</dbReference>
<dbReference type="InterPro" id="IPR036162">
    <property type="entry name" value="Resolvase-like_N_sf"/>
</dbReference>
<dbReference type="InterPro" id="IPR038109">
    <property type="entry name" value="DNA_bind_recomb_sf"/>
</dbReference>
<evidence type="ECO:0000259" key="1">
    <source>
        <dbReference type="PROSITE" id="PS51736"/>
    </source>
</evidence>
<dbReference type="Gene3D" id="3.40.50.1390">
    <property type="entry name" value="Resolvase, N-terminal catalytic domain"/>
    <property type="match status" value="1"/>
</dbReference>
<dbReference type="InterPro" id="IPR050639">
    <property type="entry name" value="SSR_resolvase"/>
</dbReference>
<dbReference type="Proteomes" id="UP000295371">
    <property type="component" value="Unassembled WGS sequence"/>
</dbReference>
<dbReference type="InterPro" id="IPR006119">
    <property type="entry name" value="Resolv_N"/>
</dbReference>